<reference evidence="1" key="1">
    <citation type="submission" date="2019-05" db="EMBL/GenBank/DDBJ databases">
        <authorList>
            <consortium name="Pathogen Informatics"/>
        </authorList>
    </citation>
    <scope>NUCLEOTIDE SEQUENCE [LARGE SCALE GENOMIC DNA]</scope>
    <source>
        <strain evidence="1">NCTC12965</strain>
    </source>
</reference>
<evidence type="ECO:0000313" key="1">
    <source>
        <dbReference type="EMBL" id="VTR25723.1"/>
    </source>
</evidence>
<gene>
    <name evidence="1" type="ORF">NCTC12965_02231</name>
</gene>
<protein>
    <submittedName>
        <fullName evidence="1">Uncharacterized protein</fullName>
    </submittedName>
</protein>
<dbReference type="AlphaFoldDB" id="A0A4U9U0J7"/>
<accession>A0A4U9U0J7</accession>
<proteinExistence type="predicted"/>
<name>A0A4U9U0J7_SERFO</name>
<organism evidence="1">
    <name type="scientific">Serratia fonticola</name>
    <dbReference type="NCBI Taxonomy" id="47917"/>
    <lineage>
        <taxon>Bacteria</taxon>
        <taxon>Pseudomonadati</taxon>
        <taxon>Pseudomonadota</taxon>
        <taxon>Gammaproteobacteria</taxon>
        <taxon>Enterobacterales</taxon>
        <taxon>Yersiniaceae</taxon>
        <taxon>Serratia</taxon>
    </lineage>
</organism>
<sequence>MSWQKNAQSDAYLVEPQSGAATRHRAVRRIQRLLWGFLIGPHAFQLFIHHGTDLRHIAQTQPFVNANGGLFSIWRVATSALGFCRRSPAAWSFHRRQW</sequence>
<dbReference type="EMBL" id="CABEEZ010000040">
    <property type="protein sequence ID" value="VTR25723.1"/>
    <property type="molecule type" value="Genomic_DNA"/>
</dbReference>